<dbReference type="Proteomes" id="UP000287651">
    <property type="component" value="Unassembled WGS sequence"/>
</dbReference>
<name>A0A426XKW8_ENSVE</name>
<gene>
    <name evidence="1" type="ORF">B296_00052068</name>
</gene>
<proteinExistence type="predicted"/>
<dbReference type="EMBL" id="AMZH03019640">
    <property type="protein sequence ID" value="RRT40102.1"/>
    <property type="molecule type" value="Genomic_DNA"/>
</dbReference>
<evidence type="ECO:0000313" key="2">
    <source>
        <dbReference type="Proteomes" id="UP000287651"/>
    </source>
</evidence>
<dbReference type="AlphaFoldDB" id="A0A426XKW8"/>
<accession>A0A426XKW8</accession>
<evidence type="ECO:0000313" key="1">
    <source>
        <dbReference type="EMBL" id="RRT40102.1"/>
    </source>
</evidence>
<comment type="caution">
    <text evidence="1">The sequence shown here is derived from an EMBL/GenBank/DDBJ whole genome shotgun (WGS) entry which is preliminary data.</text>
</comment>
<organism evidence="1 2">
    <name type="scientific">Ensete ventricosum</name>
    <name type="common">Abyssinian banana</name>
    <name type="synonym">Musa ensete</name>
    <dbReference type="NCBI Taxonomy" id="4639"/>
    <lineage>
        <taxon>Eukaryota</taxon>
        <taxon>Viridiplantae</taxon>
        <taxon>Streptophyta</taxon>
        <taxon>Embryophyta</taxon>
        <taxon>Tracheophyta</taxon>
        <taxon>Spermatophyta</taxon>
        <taxon>Magnoliopsida</taxon>
        <taxon>Liliopsida</taxon>
        <taxon>Zingiberales</taxon>
        <taxon>Musaceae</taxon>
        <taxon>Ensete</taxon>
    </lineage>
</organism>
<sequence>MQALFYGRGSSYALSATDRGLYFVLKPRYFHSAICALPYLVGTYPASCVLPASPLKLSDLGRLSEGLRSDWSSLQSHRFRCLRWGMEVHLVGATRTYHGHKRGVSVP</sequence>
<protein>
    <submittedName>
        <fullName evidence="1">Uncharacterized protein</fullName>
    </submittedName>
</protein>
<reference evidence="1 2" key="1">
    <citation type="journal article" date="2014" name="Agronomy (Basel)">
        <title>A Draft Genome Sequence for Ensete ventricosum, the Drought-Tolerant Tree Against Hunger.</title>
        <authorList>
            <person name="Harrison J."/>
            <person name="Moore K.A."/>
            <person name="Paszkiewicz K."/>
            <person name="Jones T."/>
            <person name="Grant M."/>
            <person name="Ambacheew D."/>
            <person name="Muzemil S."/>
            <person name="Studholme D.J."/>
        </authorList>
    </citation>
    <scope>NUCLEOTIDE SEQUENCE [LARGE SCALE GENOMIC DNA]</scope>
</reference>